<sequence>MDKKHTIRDIAKLAGVSAATVSKIMNNTGNISDQTRQRVKKIIQDTGYVPTFSAKTLATNRSKLIGVIIGGQFNVGFTHPFFSLILNNFKDFISEMGYDFVFFSKDRDYLERCHHYNIDGCLIMSGDETDEGSRQIDESHIPVVGVDMILSGTTSSYIMTDNYMIAEKVVSHAHLNGIRKIAFIGGNECSFITQQRESGFRKALHLYNLECREEWIVYGDYFDQSGYDSMNQILDGGDLPELVFACSDFMAFGAIEAIKERGMLVPNRIAVIGCDDIEACRFTTPKLTTVRQDKKGIGRLAGQMLIDLIEKGASGQAIMVEPQLVIRESCR</sequence>
<dbReference type="PROSITE" id="PS50932">
    <property type="entry name" value="HTH_LACI_2"/>
    <property type="match status" value="1"/>
</dbReference>
<dbReference type="Pfam" id="PF13377">
    <property type="entry name" value="Peripla_BP_3"/>
    <property type="match status" value="1"/>
</dbReference>
<dbReference type="InterPro" id="IPR028082">
    <property type="entry name" value="Peripla_BP_I"/>
</dbReference>
<dbReference type="PROSITE" id="PS00356">
    <property type="entry name" value="HTH_LACI_1"/>
    <property type="match status" value="1"/>
</dbReference>
<dbReference type="PANTHER" id="PTHR30146">
    <property type="entry name" value="LACI-RELATED TRANSCRIPTIONAL REPRESSOR"/>
    <property type="match status" value="1"/>
</dbReference>
<evidence type="ECO:0000256" key="3">
    <source>
        <dbReference type="ARBA" id="ARBA00023163"/>
    </source>
</evidence>
<accession>A0A7Y6EWI7</accession>
<dbReference type="InterPro" id="IPR000843">
    <property type="entry name" value="HTH_LacI"/>
</dbReference>
<dbReference type="CDD" id="cd06267">
    <property type="entry name" value="PBP1_LacI_sugar_binding-like"/>
    <property type="match status" value="1"/>
</dbReference>
<dbReference type="InterPro" id="IPR010982">
    <property type="entry name" value="Lambda_DNA-bd_dom_sf"/>
</dbReference>
<dbReference type="PANTHER" id="PTHR30146:SF109">
    <property type="entry name" value="HTH-TYPE TRANSCRIPTIONAL REGULATOR GALS"/>
    <property type="match status" value="1"/>
</dbReference>
<keyword evidence="3" id="KW-0804">Transcription</keyword>
<dbReference type="SUPFAM" id="SSF53822">
    <property type="entry name" value="Periplasmic binding protein-like I"/>
    <property type="match status" value="1"/>
</dbReference>
<keyword evidence="2 5" id="KW-0238">DNA-binding</keyword>
<dbReference type="GO" id="GO:0003700">
    <property type="term" value="F:DNA-binding transcription factor activity"/>
    <property type="evidence" value="ECO:0007669"/>
    <property type="project" value="TreeGrafter"/>
</dbReference>
<dbReference type="CDD" id="cd01392">
    <property type="entry name" value="HTH_LacI"/>
    <property type="match status" value="1"/>
</dbReference>
<dbReference type="SUPFAM" id="SSF47413">
    <property type="entry name" value="lambda repressor-like DNA-binding domains"/>
    <property type="match status" value="1"/>
</dbReference>
<evidence type="ECO:0000313" key="6">
    <source>
        <dbReference type="Proteomes" id="UP000526125"/>
    </source>
</evidence>
<proteinExistence type="predicted"/>
<dbReference type="Gene3D" id="3.40.50.2300">
    <property type="match status" value="2"/>
</dbReference>
<dbReference type="GO" id="GO:0000976">
    <property type="term" value="F:transcription cis-regulatory region binding"/>
    <property type="evidence" value="ECO:0007669"/>
    <property type="project" value="TreeGrafter"/>
</dbReference>
<evidence type="ECO:0000256" key="1">
    <source>
        <dbReference type="ARBA" id="ARBA00023015"/>
    </source>
</evidence>
<keyword evidence="6" id="KW-1185">Reference proteome</keyword>
<dbReference type="Pfam" id="PF00356">
    <property type="entry name" value="LacI"/>
    <property type="match status" value="1"/>
</dbReference>
<dbReference type="RefSeq" id="WP_175398921.1">
    <property type="nucleotide sequence ID" value="NZ_JABMCB010000202.1"/>
</dbReference>
<dbReference type="AlphaFoldDB" id="A0A7Y6EWI7"/>
<evidence type="ECO:0000259" key="4">
    <source>
        <dbReference type="PROSITE" id="PS50932"/>
    </source>
</evidence>
<feature type="domain" description="HTH lacI-type" evidence="4">
    <location>
        <begin position="6"/>
        <end position="59"/>
    </location>
</feature>
<dbReference type="SMART" id="SM00354">
    <property type="entry name" value="HTH_LACI"/>
    <property type="match status" value="1"/>
</dbReference>
<dbReference type="PRINTS" id="PR00036">
    <property type="entry name" value="HTHLACI"/>
</dbReference>
<name>A0A7Y6EWI7_9BACL</name>
<comment type="caution">
    <text evidence="5">The sequence shown here is derived from an EMBL/GenBank/DDBJ whole genome shotgun (WGS) entry which is preliminary data.</text>
</comment>
<dbReference type="InterPro" id="IPR046335">
    <property type="entry name" value="LacI/GalR-like_sensor"/>
</dbReference>
<dbReference type="Proteomes" id="UP000526125">
    <property type="component" value="Unassembled WGS sequence"/>
</dbReference>
<keyword evidence="1" id="KW-0805">Transcription regulation</keyword>
<reference evidence="5 6" key="1">
    <citation type="submission" date="2020-05" db="EMBL/GenBank/DDBJ databases">
        <title>Genome Sequencing of Type Strains.</title>
        <authorList>
            <person name="Lemaire J.F."/>
            <person name="Inderbitzin P."/>
            <person name="Gregorio O.A."/>
            <person name="Collins S.B."/>
            <person name="Wespe N."/>
            <person name="Knight-Connoni V."/>
        </authorList>
    </citation>
    <scope>NUCLEOTIDE SEQUENCE [LARGE SCALE GENOMIC DNA]</scope>
    <source>
        <strain evidence="5 6">LMG 21957</strain>
    </source>
</reference>
<evidence type="ECO:0000256" key="2">
    <source>
        <dbReference type="ARBA" id="ARBA00023125"/>
    </source>
</evidence>
<dbReference type="Gene3D" id="1.10.260.40">
    <property type="entry name" value="lambda repressor-like DNA-binding domains"/>
    <property type="match status" value="1"/>
</dbReference>
<protein>
    <submittedName>
        <fullName evidence="5">LacI family DNA-binding transcriptional regulator</fullName>
    </submittedName>
</protein>
<organism evidence="5 6">
    <name type="scientific">Paenibacillus xylanilyticus</name>
    <dbReference type="NCBI Taxonomy" id="248903"/>
    <lineage>
        <taxon>Bacteria</taxon>
        <taxon>Bacillati</taxon>
        <taxon>Bacillota</taxon>
        <taxon>Bacilli</taxon>
        <taxon>Bacillales</taxon>
        <taxon>Paenibacillaceae</taxon>
        <taxon>Paenibacillus</taxon>
    </lineage>
</organism>
<gene>
    <name evidence="5" type="ORF">HP552_29580</name>
</gene>
<dbReference type="EMBL" id="JABMCB010000202">
    <property type="protein sequence ID" value="NUU79357.1"/>
    <property type="molecule type" value="Genomic_DNA"/>
</dbReference>
<evidence type="ECO:0000313" key="5">
    <source>
        <dbReference type="EMBL" id="NUU79357.1"/>
    </source>
</evidence>